<dbReference type="AlphaFoldDB" id="A0A1D6L7X1"/>
<dbReference type="GO" id="GO:0046873">
    <property type="term" value="F:metal ion transmembrane transporter activity"/>
    <property type="evidence" value="ECO:0007669"/>
    <property type="project" value="InterPro"/>
</dbReference>
<name>A0A1D6L7X1_MAIZE</name>
<sequence>MFVALLINICIISVSGTVCNSSNVSPDDSAKCSDITLDSSSFLLRNVLGNISAVVYGVALLACGISSSITGTYAGQYIM</sequence>
<comment type="similarity">
    <text evidence="2">Belongs to the NRAMP (TC 2.A.55) family.</text>
</comment>
<evidence type="ECO:0000256" key="4">
    <source>
        <dbReference type="ARBA" id="ARBA00022989"/>
    </source>
</evidence>
<protein>
    <submittedName>
        <fullName evidence="6">Metal transporter Nramp6</fullName>
    </submittedName>
</protein>
<evidence type="ECO:0000256" key="5">
    <source>
        <dbReference type="ARBA" id="ARBA00023136"/>
    </source>
</evidence>
<dbReference type="PaxDb" id="4577-GRMZM2G465182_P01"/>
<dbReference type="EMBL" id="CM007647">
    <property type="protein sequence ID" value="ONM10347.1"/>
    <property type="molecule type" value="Genomic_DNA"/>
</dbReference>
<dbReference type="STRING" id="4577.A0A1D6L7X1"/>
<gene>
    <name evidence="6" type="ORF">ZEAMMB73_Zm00001d034473</name>
</gene>
<dbReference type="InterPro" id="IPR001046">
    <property type="entry name" value="NRAMP_fam"/>
</dbReference>
<dbReference type="Pfam" id="PF01566">
    <property type="entry name" value="Nramp"/>
    <property type="match status" value="1"/>
</dbReference>
<reference evidence="6" key="1">
    <citation type="submission" date="2015-12" db="EMBL/GenBank/DDBJ databases">
        <title>Update maize B73 reference genome by single molecule sequencing technologies.</title>
        <authorList>
            <consortium name="Maize Genome Sequencing Project"/>
            <person name="Ware D."/>
        </authorList>
    </citation>
    <scope>NUCLEOTIDE SEQUENCE [LARGE SCALE GENOMIC DNA]</scope>
    <source>
        <tissue evidence="6">Seedling</tissue>
    </source>
</reference>
<proteinExistence type="inferred from homology"/>
<comment type="subcellular location">
    <subcellularLocation>
        <location evidence="1">Membrane</location>
        <topology evidence="1">Multi-pass membrane protein</topology>
    </subcellularLocation>
</comment>
<dbReference type="PANTHER" id="PTHR11706:SF41">
    <property type="entry name" value="METAL TRANSPORTER NRAMP1"/>
    <property type="match status" value="1"/>
</dbReference>
<dbReference type="InParanoid" id="A0A1D6L7X1"/>
<evidence type="ECO:0000256" key="1">
    <source>
        <dbReference type="ARBA" id="ARBA00004141"/>
    </source>
</evidence>
<dbReference type="PANTHER" id="PTHR11706">
    <property type="entry name" value="SOLUTE CARRIER PROTEIN FAMILY 11 MEMBER"/>
    <property type="match status" value="1"/>
</dbReference>
<keyword evidence="3" id="KW-0812">Transmembrane</keyword>
<evidence type="ECO:0000313" key="6">
    <source>
        <dbReference type="EMBL" id="ONM10347.1"/>
    </source>
</evidence>
<evidence type="ECO:0000256" key="3">
    <source>
        <dbReference type="ARBA" id="ARBA00022692"/>
    </source>
</evidence>
<dbReference type="GO" id="GO:0016020">
    <property type="term" value="C:membrane"/>
    <property type="evidence" value="ECO:0007669"/>
    <property type="project" value="UniProtKB-SubCell"/>
</dbReference>
<keyword evidence="4" id="KW-1133">Transmembrane helix</keyword>
<accession>A0A1D6L7X1</accession>
<dbReference type="eggNOG" id="KOG1291">
    <property type="taxonomic scope" value="Eukaryota"/>
</dbReference>
<keyword evidence="5" id="KW-0472">Membrane</keyword>
<organism evidence="6">
    <name type="scientific">Zea mays</name>
    <name type="common">Maize</name>
    <dbReference type="NCBI Taxonomy" id="4577"/>
    <lineage>
        <taxon>Eukaryota</taxon>
        <taxon>Viridiplantae</taxon>
        <taxon>Streptophyta</taxon>
        <taxon>Embryophyta</taxon>
        <taxon>Tracheophyta</taxon>
        <taxon>Spermatophyta</taxon>
        <taxon>Magnoliopsida</taxon>
        <taxon>Liliopsida</taxon>
        <taxon>Poales</taxon>
        <taxon>Poaceae</taxon>
        <taxon>PACMAD clade</taxon>
        <taxon>Panicoideae</taxon>
        <taxon>Andropogonodae</taxon>
        <taxon>Andropogoneae</taxon>
        <taxon>Tripsacinae</taxon>
        <taxon>Zea</taxon>
    </lineage>
</organism>
<evidence type="ECO:0000256" key="2">
    <source>
        <dbReference type="ARBA" id="ARBA00009965"/>
    </source>
</evidence>